<dbReference type="Gene3D" id="3.40.50.150">
    <property type="entry name" value="Vaccinia Virus protein VP39"/>
    <property type="match status" value="1"/>
</dbReference>
<dbReference type="EMBL" id="JACHOO010000008">
    <property type="protein sequence ID" value="MBB5754438.1"/>
    <property type="molecule type" value="Genomic_DNA"/>
</dbReference>
<evidence type="ECO:0008006" key="3">
    <source>
        <dbReference type="Google" id="ProtNLM"/>
    </source>
</evidence>
<comment type="caution">
    <text evidence="1">The sequence shown here is derived from an EMBL/GenBank/DDBJ whole genome shotgun (WGS) entry which is preliminary data.</text>
</comment>
<proteinExistence type="predicted"/>
<accession>A0A7W9FPE1</accession>
<dbReference type="SUPFAM" id="SSF53335">
    <property type="entry name" value="S-adenosyl-L-methionine-dependent methyltransferases"/>
    <property type="match status" value="1"/>
</dbReference>
<dbReference type="Proteomes" id="UP000523821">
    <property type="component" value="Unassembled WGS sequence"/>
</dbReference>
<keyword evidence="2" id="KW-1185">Reference proteome</keyword>
<name>A0A7W9FPE1_9HYPH</name>
<gene>
    <name evidence="1" type="ORF">GGQ63_003524</name>
</gene>
<reference evidence="1 2" key="1">
    <citation type="submission" date="2020-08" db="EMBL/GenBank/DDBJ databases">
        <title>Genomic Encyclopedia of Type Strains, Phase IV (KMG-IV): sequencing the most valuable type-strain genomes for metagenomic binning, comparative biology and taxonomic classification.</title>
        <authorList>
            <person name="Goeker M."/>
        </authorList>
    </citation>
    <scope>NUCLEOTIDE SEQUENCE [LARGE SCALE GENOMIC DNA]</scope>
    <source>
        <strain evidence="1 2">DSM 16268</strain>
    </source>
</reference>
<dbReference type="AlphaFoldDB" id="A0A7W9FPE1"/>
<sequence>MSGFSAEWLALREPADARARDPGLLRAAAAFAGAGPVVDLGCGTGSMMRALRPHLAAHARFRLVDDASDLLAAVAVADPSVDLVRADLSVDLGAVAGARLVTASALLDLVSAGWLDRLVAAVTAERAGFYAPLNYDGRAIWSPPLSGDAPVLAGFNRHQRGDKGFGPALGASAAAEAAARFARAGYRVETAQSPWRFEPARIEDAQIVRAVAYGMQDAARAIDAGSAAAFDAWLAARMEAAGDTTLVVGHTDLLALPA</sequence>
<evidence type="ECO:0000313" key="2">
    <source>
        <dbReference type="Proteomes" id="UP000523821"/>
    </source>
</evidence>
<dbReference type="InterPro" id="IPR029063">
    <property type="entry name" value="SAM-dependent_MTases_sf"/>
</dbReference>
<evidence type="ECO:0000313" key="1">
    <source>
        <dbReference type="EMBL" id="MBB5754438.1"/>
    </source>
</evidence>
<dbReference type="RefSeq" id="WP_183857880.1">
    <property type="nucleotide sequence ID" value="NZ_JACHOO010000008.1"/>
</dbReference>
<protein>
    <recommendedName>
        <fullName evidence="3">Methyltransferase domain-containing protein</fullName>
    </recommendedName>
</protein>
<organism evidence="1 2">
    <name type="scientific">Prosthecomicrobium pneumaticum</name>
    <dbReference type="NCBI Taxonomy" id="81895"/>
    <lineage>
        <taxon>Bacteria</taxon>
        <taxon>Pseudomonadati</taxon>
        <taxon>Pseudomonadota</taxon>
        <taxon>Alphaproteobacteria</taxon>
        <taxon>Hyphomicrobiales</taxon>
        <taxon>Kaistiaceae</taxon>
        <taxon>Prosthecomicrobium</taxon>
    </lineage>
</organism>